<name>A0ACB8T0I0_9AGAM</name>
<reference evidence="1" key="1">
    <citation type="submission" date="2021-03" db="EMBL/GenBank/DDBJ databases">
        <authorList>
            <consortium name="DOE Joint Genome Institute"/>
            <person name="Ahrendt S."/>
            <person name="Looney B.P."/>
            <person name="Miyauchi S."/>
            <person name="Morin E."/>
            <person name="Drula E."/>
            <person name="Courty P.E."/>
            <person name="Chicoki N."/>
            <person name="Fauchery L."/>
            <person name="Kohler A."/>
            <person name="Kuo A."/>
            <person name="Labutti K."/>
            <person name="Pangilinan J."/>
            <person name="Lipzen A."/>
            <person name="Riley R."/>
            <person name="Andreopoulos W."/>
            <person name="He G."/>
            <person name="Johnson J."/>
            <person name="Barry K.W."/>
            <person name="Grigoriev I.V."/>
            <person name="Nagy L."/>
            <person name="Hibbett D."/>
            <person name="Henrissat B."/>
            <person name="Matheny P.B."/>
            <person name="Labbe J."/>
            <person name="Martin F."/>
        </authorList>
    </citation>
    <scope>NUCLEOTIDE SEQUENCE</scope>
    <source>
        <strain evidence="1">HHB10654</strain>
    </source>
</reference>
<keyword evidence="2" id="KW-1185">Reference proteome</keyword>
<evidence type="ECO:0000313" key="2">
    <source>
        <dbReference type="Proteomes" id="UP000814140"/>
    </source>
</evidence>
<evidence type="ECO:0000313" key="1">
    <source>
        <dbReference type="EMBL" id="KAI0061998.1"/>
    </source>
</evidence>
<reference evidence="1" key="2">
    <citation type="journal article" date="2022" name="New Phytol.">
        <title>Evolutionary transition to the ectomycorrhizal habit in the genomes of a hyperdiverse lineage of mushroom-forming fungi.</title>
        <authorList>
            <person name="Looney B."/>
            <person name="Miyauchi S."/>
            <person name="Morin E."/>
            <person name="Drula E."/>
            <person name="Courty P.E."/>
            <person name="Kohler A."/>
            <person name="Kuo A."/>
            <person name="LaButti K."/>
            <person name="Pangilinan J."/>
            <person name="Lipzen A."/>
            <person name="Riley R."/>
            <person name="Andreopoulos W."/>
            <person name="He G."/>
            <person name="Johnson J."/>
            <person name="Nolan M."/>
            <person name="Tritt A."/>
            <person name="Barry K.W."/>
            <person name="Grigoriev I.V."/>
            <person name="Nagy L.G."/>
            <person name="Hibbett D."/>
            <person name="Henrissat B."/>
            <person name="Matheny P.B."/>
            <person name="Labbe J."/>
            <person name="Martin F.M."/>
        </authorList>
    </citation>
    <scope>NUCLEOTIDE SEQUENCE</scope>
    <source>
        <strain evidence="1">HHB10654</strain>
    </source>
</reference>
<dbReference type="EMBL" id="MU277209">
    <property type="protein sequence ID" value="KAI0061998.1"/>
    <property type="molecule type" value="Genomic_DNA"/>
</dbReference>
<dbReference type="Proteomes" id="UP000814140">
    <property type="component" value="Unassembled WGS sequence"/>
</dbReference>
<proteinExistence type="predicted"/>
<accession>A0ACB8T0I0</accession>
<gene>
    <name evidence="1" type="ORF">BV25DRAFT_685598</name>
</gene>
<comment type="caution">
    <text evidence="1">The sequence shown here is derived from an EMBL/GenBank/DDBJ whole genome shotgun (WGS) entry which is preliminary data.</text>
</comment>
<organism evidence="1 2">
    <name type="scientific">Artomyces pyxidatus</name>
    <dbReference type="NCBI Taxonomy" id="48021"/>
    <lineage>
        <taxon>Eukaryota</taxon>
        <taxon>Fungi</taxon>
        <taxon>Dikarya</taxon>
        <taxon>Basidiomycota</taxon>
        <taxon>Agaricomycotina</taxon>
        <taxon>Agaricomycetes</taxon>
        <taxon>Russulales</taxon>
        <taxon>Auriscalpiaceae</taxon>
        <taxon>Artomyces</taxon>
    </lineage>
</organism>
<sequence>MPPYSAIIILSQLLHSRYRSPSNCRLSLVNVVLVFIRVLNTALLCPLTVEFHRKLSGCAKAGDREVDLYIVATSYLEICSPTRDIGIIIVILRVEAAPPFPPIPLSFYIGLIQELRRMGFLADKSFSAVSSSSQVGPNFKLQRFKFQLPSHYACRLNTRATCFDQLKFDSPRTSTCIEHDLLSLHLVLQVLALSPRRPRNWRSGQSGRARKSFLEQTSTSPSFRLARFPSQCQLQSCVSLCSIAPLSARRV</sequence>
<protein>
    <submittedName>
        <fullName evidence="1">Uncharacterized protein</fullName>
    </submittedName>
</protein>